<dbReference type="HAMAP" id="MF_01694">
    <property type="entry name" value="BioB"/>
    <property type="match status" value="1"/>
</dbReference>
<dbReference type="SUPFAM" id="SSF102114">
    <property type="entry name" value="Radical SAM enzymes"/>
    <property type="match status" value="1"/>
</dbReference>
<dbReference type="SMART" id="SM00729">
    <property type="entry name" value="Elp3"/>
    <property type="match status" value="1"/>
</dbReference>
<dbReference type="InterPro" id="IPR058240">
    <property type="entry name" value="rSAM_sf"/>
</dbReference>
<dbReference type="NCBIfam" id="TIGR00433">
    <property type="entry name" value="bioB"/>
    <property type="match status" value="1"/>
</dbReference>
<feature type="binding site" evidence="13">
    <location>
        <position position="115"/>
    </location>
    <ligand>
        <name>[2Fe-2S] cluster</name>
        <dbReference type="ChEBI" id="CHEBI:190135"/>
    </ligand>
</feature>
<dbReference type="InterPro" id="IPR013785">
    <property type="entry name" value="Aldolase_TIM"/>
</dbReference>
<comment type="pathway">
    <text evidence="1 13">Cofactor biosynthesis; biotin biosynthesis; biotin from 7,8-diaminononanoate: step 2/2.</text>
</comment>
<keyword evidence="10 13" id="KW-0408">Iron</keyword>
<dbReference type="Gene3D" id="3.20.20.70">
    <property type="entry name" value="Aldolase class I"/>
    <property type="match status" value="1"/>
</dbReference>
<keyword evidence="7 13" id="KW-0001">2Fe-2S</keyword>
<comment type="function">
    <text evidence="13">Catalyzes the conversion of dethiobiotin (DTB) to biotin by the insertion of a sulfur atom into dethiobiotin via a radical-based mechanism.</text>
</comment>
<dbReference type="SFLD" id="SFLDG01278">
    <property type="entry name" value="biotin_synthase_like"/>
    <property type="match status" value="1"/>
</dbReference>
<comment type="cofactor">
    <cofactor evidence="13">
        <name>[2Fe-2S] cluster</name>
        <dbReference type="ChEBI" id="CHEBI:190135"/>
    </cofactor>
    <text evidence="13">Binds 1 [2Fe-2S] cluster. The cluster is coordinated with 3 cysteines and 1 arginine.</text>
</comment>
<feature type="binding site" evidence="13">
    <location>
        <position position="207"/>
    </location>
    <ligand>
        <name>[2Fe-2S] cluster</name>
        <dbReference type="ChEBI" id="CHEBI:190135"/>
    </ligand>
</feature>
<keyword evidence="8 13" id="KW-0479">Metal-binding</keyword>
<evidence type="ECO:0000256" key="1">
    <source>
        <dbReference type="ARBA" id="ARBA00004942"/>
    </source>
</evidence>
<dbReference type="InterPro" id="IPR010722">
    <property type="entry name" value="BATS_dom"/>
</dbReference>
<dbReference type="InterPro" id="IPR007197">
    <property type="entry name" value="rSAM"/>
</dbReference>
<evidence type="ECO:0000256" key="4">
    <source>
        <dbReference type="ARBA" id="ARBA00022485"/>
    </source>
</evidence>
<dbReference type="EC" id="2.8.1.6" evidence="3 13"/>
<keyword evidence="11 13" id="KW-0411">Iron-sulfur</keyword>
<feature type="binding site" evidence="13">
    <location>
        <position position="71"/>
    </location>
    <ligand>
        <name>[4Fe-4S] cluster</name>
        <dbReference type="ChEBI" id="CHEBI:49883"/>
        <note>4Fe-4S-S-AdoMet</note>
    </ligand>
</feature>
<sequence>MTETNQTRDWLSLAKEVNDGYAISREEAIAILDESDERILDLLSAAFLIRRQYFGRKVKLNMIVNAKSGLCPEDCFYCSQSAISNAPVEKYGLLTKQTLIAGAEEAKRRKAGTYCIVMSGRRPSNREIEQVVDAVREIRNTTDLKICCCLGFLTHEQAHKLATAGVHRYNHNLNTSEENYASICTTHTYADRVDTLSHVKDTGISPCSGVIFGMGETKQARVDMAFALRELEADSIPCNFFNPIEGTPLSKTRELTPITCLKILAMMRFVNPTREIRIAGGREVNLRHMQPFGLYAANSIFVGDYLTTAGELPETDWQMIHDLGFEIEECAL</sequence>
<evidence type="ECO:0000256" key="9">
    <source>
        <dbReference type="ARBA" id="ARBA00022756"/>
    </source>
</evidence>
<evidence type="ECO:0000256" key="11">
    <source>
        <dbReference type="ARBA" id="ARBA00023014"/>
    </source>
</evidence>
<dbReference type="CDD" id="cd01335">
    <property type="entry name" value="Radical_SAM"/>
    <property type="match status" value="1"/>
</dbReference>
<feature type="binding site" evidence="13">
    <location>
        <position position="78"/>
    </location>
    <ligand>
        <name>[4Fe-4S] cluster</name>
        <dbReference type="ChEBI" id="CHEBI:49883"/>
        <note>4Fe-4S-S-AdoMet</note>
    </ligand>
</feature>
<evidence type="ECO:0000313" key="15">
    <source>
        <dbReference type="EMBL" id="WAH41139.1"/>
    </source>
</evidence>
<dbReference type="PANTHER" id="PTHR22976:SF2">
    <property type="entry name" value="BIOTIN SYNTHASE, MITOCHONDRIAL"/>
    <property type="match status" value="1"/>
</dbReference>
<dbReference type="EMBL" id="CP104067">
    <property type="protein sequence ID" value="WAH41139.1"/>
    <property type="molecule type" value="Genomic_DNA"/>
</dbReference>
<dbReference type="Proteomes" id="UP001164761">
    <property type="component" value="Chromosome"/>
</dbReference>
<comment type="cofactor">
    <cofactor evidence="13">
        <name>[4Fe-4S] cluster</name>
        <dbReference type="ChEBI" id="CHEBI:49883"/>
    </cofactor>
    <text evidence="13">Binds 1 [4Fe-4S] cluster. The cluster is coordinated with 3 cysteines and an exchangeable S-adenosyl-L-methionine.</text>
</comment>
<evidence type="ECO:0000256" key="3">
    <source>
        <dbReference type="ARBA" id="ARBA00012236"/>
    </source>
</evidence>
<evidence type="ECO:0000256" key="5">
    <source>
        <dbReference type="ARBA" id="ARBA00022679"/>
    </source>
</evidence>
<dbReference type="SFLD" id="SFLDS00029">
    <property type="entry name" value="Radical_SAM"/>
    <property type="match status" value="1"/>
</dbReference>
<keyword evidence="16" id="KW-1185">Reference proteome</keyword>
<evidence type="ECO:0000256" key="8">
    <source>
        <dbReference type="ARBA" id="ARBA00022723"/>
    </source>
</evidence>
<evidence type="ECO:0000256" key="6">
    <source>
        <dbReference type="ARBA" id="ARBA00022691"/>
    </source>
</evidence>
<protein>
    <recommendedName>
        <fullName evidence="3 13">Biotin synthase</fullName>
        <ecNumber evidence="3 13">2.8.1.6</ecNumber>
    </recommendedName>
</protein>
<dbReference type="GO" id="GO:0004076">
    <property type="term" value="F:biotin synthase activity"/>
    <property type="evidence" value="ECO:0007669"/>
    <property type="project" value="UniProtKB-EC"/>
</dbReference>
<dbReference type="Pfam" id="PF04055">
    <property type="entry name" value="Radical_SAM"/>
    <property type="match status" value="1"/>
</dbReference>
<keyword evidence="4 13" id="KW-0004">4Fe-4S</keyword>
<comment type="subunit">
    <text evidence="13">Homodimer.</text>
</comment>
<proteinExistence type="inferred from homology"/>
<organism evidence="15 16">
    <name type="scientific">Alicyclobacillus fastidiosus</name>
    <dbReference type="NCBI Taxonomy" id="392011"/>
    <lineage>
        <taxon>Bacteria</taxon>
        <taxon>Bacillati</taxon>
        <taxon>Bacillota</taxon>
        <taxon>Bacilli</taxon>
        <taxon>Bacillales</taxon>
        <taxon>Alicyclobacillaceae</taxon>
        <taxon>Alicyclobacillus</taxon>
    </lineage>
</organism>
<dbReference type="PROSITE" id="PS51918">
    <property type="entry name" value="RADICAL_SAM"/>
    <property type="match status" value="1"/>
</dbReference>
<comment type="catalytic activity">
    <reaction evidence="12 13">
        <text>(4R,5S)-dethiobiotin + (sulfur carrier)-SH + 2 reduced [2Fe-2S]-[ferredoxin] + 2 S-adenosyl-L-methionine = (sulfur carrier)-H + biotin + 2 5'-deoxyadenosine + 2 L-methionine + 2 oxidized [2Fe-2S]-[ferredoxin]</text>
        <dbReference type="Rhea" id="RHEA:22060"/>
        <dbReference type="Rhea" id="RHEA-COMP:10000"/>
        <dbReference type="Rhea" id="RHEA-COMP:10001"/>
        <dbReference type="Rhea" id="RHEA-COMP:14737"/>
        <dbReference type="Rhea" id="RHEA-COMP:14739"/>
        <dbReference type="ChEBI" id="CHEBI:17319"/>
        <dbReference type="ChEBI" id="CHEBI:29917"/>
        <dbReference type="ChEBI" id="CHEBI:33737"/>
        <dbReference type="ChEBI" id="CHEBI:33738"/>
        <dbReference type="ChEBI" id="CHEBI:57586"/>
        <dbReference type="ChEBI" id="CHEBI:57844"/>
        <dbReference type="ChEBI" id="CHEBI:59789"/>
        <dbReference type="ChEBI" id="CHEBI:64428"/>
        <dbReference type="ChEBI" id="CHEBI:149473"/>
        <dbReference type="EC" id="2.8.1.6"/>
    </reaction>
</comment>
<evidence type="ECO:0000256" key="13">
    <source>
        <dbReference type="HAMAP-Rule" id="MF_01694"/>
    </source>
</evidence>
<dbReference type="InterPro" id="IPR002684">
    <property type="entry name" value="Biotin_synth/BioAB"/>
</dbReference>
<evidence type="ECO:0000313" key="16">
    <source>
        <dbReference type="Proteomes" id="UP001164761"/>
    </source>
</evidence>
<dbReference type="Pfam" id="PF06968">
    <property type="entry name" value="BATS"/>
    <property type="match status" value="1"/>
</dbReference>
<comment type="similarity">
    <text evidence="2 13">Belongs to the radical SAM superfamily. Biotin synthase family.</text>
</comment>
<feature type="domain" description="Radical SAM core" evidence="14">
    <location>
        <begin position="53"/>
        <end position="279"/>
    </location>
</feature>
<gene>
    <name evidence="13 15" type="primary">bioB</name>
    <name evidence="15" type="ORF">NZD89_23180</name>
</gene>
<evidence type="ECO:0000256" key="12">
    <source>
        <dbReference type="ARBA" id="ARBA00051157"/>
    </source>
</evidence>
<dbReference type="RefSeq" id="WP_268005038.1">
    <property type="nucleotide sequence ID" value="NZ_BSUT01000001.1"/>
</dbReference>
<feature type="binding site" evidence="13">
    <location>
        <position position="147"/>
    </location>
    <ligand>
        <name>[2Fe-2S] cluster</name>
        <dbReference type="ChEBI" id="CHEBI:190135"/>
    </ligand>
</feature>
<dbReference type="PANTHER" id="PTHR22976">
    <property type="entry name" value="BIOTIN SYNTHASE"/>
    <property type="match status" value="1"/>
</dbReference>
<dbReference type="SFLD" id="SFLDG01060">
    <property type="entry name" value="BATS_domain_containing"/>
    <property type="match status" value="1"/>
</dbReference>
<evidence type="ECO:0000256" key="7">
    <source>
        <dbReference type="ARBA" id="ARBA00022714"/>
    </source>
</evidence>
<accession>A0ABY6ZE68</accession>
<reference evidence="15" key="1">
    <citation type="submission" date="2022-08" db="EMBL/GenBank/DDBJ databases">
        <title>Alicyclobacillus fastidiosus DSM 17978, complete genome.</title>
        <authorList>
            <person name="Wang Q."/>
            <person name="Cai R."/>
            <person name="Wang Z."/>
        </authorList>
    </citation>
    <scope>NUCLEOTIDE SEQUENCE</scope>
    <source>
        <strain evidence="15">DSM 17978</strain>
    </source>
</reference>
<keyword evidence="9 13" id="KW-0093">Biotin biosynthesis</keyword>
<evidence type="ECO:0000256" key="10">
    <source>
        <dbReference type="ARBA" id="ARBA00023004"/>
    </source>
</evidence>
<dbReference type="PIRSF" id="PIRSF001619">
    <property type="entry name" value="Biotin_synth"/>
    <property type="match status" value="1"/>
</dbReference>
<dbReference type="InterPro" id="IPR024177">
    <property type="entry name" value="Biotin_synthase"/>
</dbReference>
<keyword evidence="6 13" id="KW-0949">S-adenosyl-L-methionine</keyword>
<evidence type="ECO:0000256" key="2">
    <source>
        <dbReference type="ARBA" id="ARBA00010765"/>
    </source>
</evidence>
<dbReference type="SMART" id="SM00876">
    <property type="entry name" value="BATS"/>
    <property type="match status" value="1"/>
</dbReference>
<feature type="binding site" evidence="13">
    <location>
        <position position="277"/>
    </location>
    <ligand>
        <name>[2Fe-2S] cluster</name>
        <dbReference type="ChEBI" id="CHEBI:190135"/>
    </ligand>
</feature>
<dbReference type="InterPro" id="IPR006638">
    <property type="entry name" value="Elp3/MiaA/NifB-like_rSAM"/>
</dbReference>
<keyword evidence="5 13" id="KW-0808">Transferase</keyword>
<name>A0ABY6ZE68_9BACL</name>
<evidence type="ECO:0000259" key="14">
    <source>
        <dbReference type="PROSITE" id="PS51918"/>
    </source>
</evidence>
<feature type="binding site" evidence="13">
    <location>
        <position position="75"/>
    </location>
    <ligand>
        <name>[4Fe-4S] cluster</name>
        <dbReference type="ChEBI" id="CHEBI:49883"/>
        <note>4Fe-4S-S-AdoMet</note>
    </ligand>
</feature>